<dbReference type="SMART" id="SM00986">
    <property type="entry name" value="UDG"/>
    <property type="match status" value="1"/>
</dbReference>
<dbReference type="RefSeq" id="WP_376738318.1">
    <property type="nucleotide sequence ID" value="NZ_RJVL01000008.1"/>
</dbReference>
<dbReference type="SMART" id="SM00987">
    <property type="entry name" value="UreE_C"/>
    <property type="match status" value="1"/>
</dbReference>
<dbReference type="Gene3D" id="3.40.470.10">
    <property type="entry name" value="Uracil-DNA glycosylase-like domain"/>
    <property type="match status" value="1"/>
</dbReference>
<dbReference type="PANTHER" id="PTHR42160:SF1">
    <property type="entry name" value="URACIL-DNA GLYCOSYLASE SUPERFAMILY PROTEIN"/>
    <property type="match status" value="1"/>
</dbReference>
<dbReference type="Proteomes" id="UP000271868">
    <property type="component" value="Unassembled WGS sequence"/>
</dbReference>
<dbReference type="CDD" id="cd10033">
    <property type="entry name" value="UDG_like"/>
    <property type="match status" value="1"/>
</dbReference>
<organism evidence="2 3">
    <name type="scientific">Diaphorobacter nitroreducens</name>
    <dbReference type="NCBI Taxonomy" id="164759"/>
    <lineage>
        <taxon>Bacteria</taxon>
        <taxon>Pseudomonadati</taxon>
        <taxon>Pseudomonadota</taxon>
        <taxon>Betaproteobacteria</taxon>
        <taxon>Burkholderiales</taxon>
        <taxon>Comamonadaceae</taxon>
        <taxon>Diaphorobacter</taxon>
    </lineage>
</organism>
<proteinExistence type="predicted"/>
<dbReference type="AlphaFoldDB" id="A0AAX1WQT3"/>
<evidence type="ECO:0000313" key="3">
    <source>
        <dbReference type="Proteomes" id="UP000271868"/>
    </source>
</evidence>
<gene>
    <name evidence="2" type="ORF">EDC60_3104</name>
</gene>
<sequence>MPMKIRTPSLRKQTGASIPTIRLNSSTKDSLEALLREVRACKICSASLPMDPRPVLQCHGSARILIVGQAPGRKVHESGIPFQDASGERLRSWLGVTSEIFYDERRVAILPMGFCFPGTGVSGDLPPRPECAPAWRNKLLKHLKSVQLTLVIGQFAHDYHLPNAGSTVTEVVQSWRMHLPSVIPLPHPSPRNNRWLARNPWFEAELLPVLRKRVALSLSDA</sequence>
<dbReference type="InterPro" id="IPR036895">
    <property type="entry name" value="Uracil-DNA_glycosylase-like_sf"/>
</dbReference>
<dbReference type="InterPro" id="IPR005122">
    <property type="entry name" value="Uracil-DNA_glycosylase-like"/>
</dbReference>
<evidence type="ECO:0000259" key="1">
    <source>
        <dbReference type="SMART" id="SM00986"/>
    </source>
</evidence>
<name>A0AAX1WQT3_9BURK</name>
<dbReference type="Pfam" id="PF03167">
    <property type="entry name" value="UDG"/>
    <property type="match status" value="1"/>
</dbReference>
<feature type="domain" description="Uracil-DNA glycosylase-like" evidence="1">
    <location>
        <begin position="55"/>
        <end position="211"/>
    </location>
</feature>
<dbReference type="PANTHER" id="PTHR42160">
    <property type="entry name" value="URACIL-DNA GLYCOSYLASE SUPERFAMILY PROTEIN"/>
    <property type="match status" value="1"/>
</dbReference>
<dbReference type="InterPro" id="IPR047124">
    <property type="entry name" value="HI_0220.2"/>
</dbReference>
<protein>
    <submittedName>
        <fullName evidence="2">Uracil-DNA glycosylase</fullName>
    </submittedName>
</protein>
<keyword evidence="3" id="KW-1185">Reference proteome</keyword>
<evidence type="ECO:0000313" key="2">
    <source>
        <dbReference type="EMBL" id="ROR39614.1"/>
    </source>
</evidence>
<accession>A0AAX1WQT3</accession>
<dbReference type="SUPFAM" id="SSF52141">
    <property type="entry name" value="Uracil-DNA glycosylase-like"/>
    <property type="match status" value="1"/>
</dbReference>
<reference evidence="2 3" key="1">
    <citation type="submission" date="2018-11" db="EMBL/GenBank/DDBJ databases">
        <title>Genomic Encyclopedia of Type Strains, Phase IV (KMG-IV): sequencing the most valuable type-strain genomes for metagenomic binning, comparative biology and taxonomic classification.</title>
        <authorList>
            <person name="Goeker M."/>
        </authorList>
    </citation>
    <scope>NUCLEOTIDE SEQUENCE [LARGE SCALE GENOMIC DNA]</scope>
    <source>
        <strain evidence="2 3">DSM 15985</strain>
    </source>
</reference>
<comment type="caution">
    <text evidence="2">The sequence shown here is derived from an EMBL/GenBank/DDBJ whole genome shotgun (WGS) entry which is preliminary data.</text>
</comment>
<dbReference type="EMBL" id="RJVL01000008">
    <property type="protein sequence ID" value="ROR39614.1"/>
    <property type="molecule type" value="Genomic_DNA"/>
</dbReference>